<feature type="domain" description="Xylose isomerase-like TIM barrel" evidence="1">
    <location>
        <begin position="30"/>
        <end position="274"/>
    </location>
</feature>
<evidence type="ECO:0000259" key="1">
    <source>
        <dbReference type="Pfam" id="PF01261"/>
    </source>
</evidence>
<accession>A0ABQ6AA65</accession>
<dbReference type="InterPro" id="IPR050312">
    <property type="entry name" value="IolE/XylAMocC-like"/>
</dbReference>
<dbReference type="Pfam" id="PF01261">
    <property type="entry name" value="AP_endonuc_2"/>
    <property type="match status" value="1"/>
</dbReference>
<protein>
    <submittedName>
        <fullName evidence="2">Myo-inosose-2 dehydratase</fullName>
    </submittedName>
</protein>
<dbReference type="InterPro" id="IPR030823">
    <property type="entry name" value="IolE/MocC"/>
</dbReference>
<keyword evidence="3" id="KW-1185">Reference proteome</keyword>
<dbReference type="InterPro" id="IPR036237">
    <property type="entry name" value="Xyl_isomerase-like_sf"/>
</dbReference>
<reference evidence="3" key="1">
    <citation type="journal article" date="2019" name="Int. J. Syst. Evol. Microbiol.">
        <title>The Global Catalogue of Microorganisms (GCM) 10K type strain sequencing project: providing services to taxonomists for standard genome sequencing and annotation.</title>
        <authorList>
            <consortium name="The Broad Institute Genomics Platform"/>
            <consortium name="The Broad Institute Genome Sequencing Center for Infectious Disease"/>
            <person name="Wu L."/>
            <person name="Ma J."/>
        </authorList>
    </citation>
    <scope>NUCLEOTIDE SEQUENCE [LARGE SCALE GENOMIC DNA]</scope>
    <source>
        <strain evidence="3">NBRC 112502</strain>
    </source>
</reference>
<dbReference type="SUPFAM" id="SSF51658">
    <property type="entry name" value="Xylose isomerase-like"/>
    <property type="match status" value="1"/>
</dbReference>
<comment type="caution">
    <text evidence="2">The sequence shown here is derived from an EMBL/GenBank/DDBJ whole genome shotgun (WGS) entry which is preliminary data.</text>
</comment>
<gene>
    <name evidence="2" type="primary">iolE</name>
    <name evidence="2" type="ORF">GCM10010909_18090</name>
</gene>
<dbReference type="Gene3D" id="3.20.20.150">
    <property type="entry name" value="Divalent-metal-dependent TIM barrel enzymes"/>
    <property type="match status" value="1"/>
</dbReference>
<evidence type="ECO:0000313" key="3">
    <source>
        <dbReference type="Proteomes" id="UP001156641"/>
    </source>
</evidence>
<dbReference type="PANTHER" id="PTHR12110:SF41">
    <property type="entry name" value="INOSOSE DEHYDRATASE"/>
    <property type="match status" value="1"/>
</dbReference>
<organism evidence="2 3">
    <name type="scientific">Acidocella aquatica</name>
    <dbReference type="NCBI Taxonomy" id="1922313"/>
    <lineage>
        <taxon>Bacteria</taxon>
        <taxon>Pseudomonadati</taxon>
        <taxon>Pseudomonadota</taxon>
        <taxon>Alphaproteobacteria</taxon>
        <taxon>Acetobacterales</taxon>
        <taxon>Acidocellaceae</taxon>
        <taxon>Acidocella</taxon>
    </lineage>
</organism>
<dbReference type="PANTHER" id="PTHR12110">
    <property type="entry name" value="HYDROXYPYRUVATE ISOMERASE"/>
    <property type="match status" value="1"/>
</dbReference>
<dbReference type="NCBIfam" id="TIGR04379">
    <property type="entry name" value="myo_inos_iolE"/>
    <property type="match status" value="1"/>
</dbReference>
<proteinExistence type="predicted"/>
<sequence>MIHLGTNPIAWSNDDLPELGGATPLEQCLTEAREAGFEGIELGNKFPREARALAAVLAAHGLRHVSGWYSGELLSRDVDAEIEAMTPHLELLKANGAQVLIYAEVSGCIHGQRDVPLSRRPVMPQAAWPEFTARLSALARHVREQGLRLVVHHHMGTVIETEAEIHRLMAETSADVGLLLDAGHATFAGADPVALATRYAARIHHVHCKDVRLELMAVAKAQDWSFLEAVIAGVFTVPGDGGVDFPAVLAALKAGGYDDGWMVVEAEQDPARAHPLTYARLGYANLSAMVRAAGFEIAAPLPVPVS</sequence>
<evidence type="ECO:0000313" key="2">
    <source>
        <dbReference type="EMBL" id="GLR67128.1"/>
    </source>
</evidence>
<dbReference type="EMBL" id="BSOS01000058">
    <property type="protein sequence ID" value="GLR67128.1"/>
    <property type="molecule type" value="Genomic_DNA"/>
</dbReference>
<dbReference type="RefSeq" id="WP_284257844.1">
    <property type="nucleotide sequence ID" value="NZ_BSOS01000058.1"/>
</dbReference>
<dbReference type="Proteomes" id="UP001156641">
    <property type="component" value="Unassembled WGS sequence"/>
</dbReference>
<dbReference type="InterPro" id="IPR013022">
    <property type="entry name" value="Xyl_isomerase-like_TIM-brl"/>
</dbReference>
<name>A0ABQ6AA65_9PROT</name>